<dbReference type="EMBL" id="JALLBG020000017">
    <property type="protein sequence ID" value="KAL3772053.1"/>
    <property type="molecule type" value="Genomic_DNA"/>
</dbReference>
<accession>A0ABD3N7G5</accession>
<feature type="compositionally biased region" description="Low complexity" evidence="1">
    <location>
        <begin position="17"/>
        <end position="40"/>
    </location>
</feature>
<reference evidence="2 3" key="1">
    <citation type="submission" date="2024-10" db="EMBL/GenBank/DDBJ databases">
        <title>Updated reference genomes for cyclostephanoid diatoms.</title>
        <authorList>
            <person name="Roberts W.R."/>
            <person name="Alverson A.J."/>
        </authorList>
    </citation>
    <scope>NUCLEOTIDE SEQUENCE [LARGE SCALE GENOMIC DNA]</scope>
    <source>
        <strain evidence="2 3">AJA232-27</strain>
    </source>
</reference>
<dbReference type="AlphaFoldDB" id="A0ABD3N7G5"/>
<proteinExistence type="predicted"/>
<comment type="caution">
    <text evidence="2">The sequence shown here is derived from an EMBL/GenBank/DDBJ whole genome shotgun (WGS) entry which is preliminary data.</text>
</comment>
<evidence type="ECO:0000313" key="2">
    <source>
        <dbReference type="EMBL" id="KAL3772053.1"/>
    </source>
</evidence>
<sequence length="210" mass="22183">MLDDAPTDDGGPPPPAANASTPTATLASTPSTLTTSPALNSGGTDSEGVVFAPLRKIWDCIMICQTMVDDTKKGWKCLWCDRVFTPVHATRALTHVLKVKKSDIAPCTAKIQAPYLQRYQDLSASLSERAAARKRSATDVESAVTEHQEAAVINLLERRGVEIPPRSIATMLSATSSKNPTSGRAGTATANAMITLLGVGRGSAIHQCII</sequence>
<gene>
    <name evidence="2" type="ORF">ACHAWU_008075</name>
</gene>
<dbReference type="Proteomes" id="UP001530293">
    <property type="component" value="Unassembled WGS sequence"/>
</dbReference>
<name>A0ABD3N7G5_9STRA</name>
<evidence type="ECO:0000313" key="3">
    <source>
        <dbReference type="Proteomes" id="UP001530293"/>
    </source>
</evidence>
<keyword evidence="3" id="KW-1185">Reference proteome</keyword>
<protein>
    <submittedName>
        <fullName evidence="2">Uncharacterized protein</fullName>
    </submittedName>
</protein>
<organism evidence="2 3">
    <name type="scientific">Discostella pseudostelligera</name>
    <dbReference type="NCBI Taxonomy" id="259834"/>
    <lineage>
        <taxon>Eukaryota</taxon>
        <taxon>Sar</taxon>
        <taxon>Stramenopiles</taxon>
        <taxon>Ochrophyta</taxon>
        <taxon>Bacillariophyta</taxon>
        <taxon>Coscinodiscophyceae</taxon>
        <taxon>Thalassiosirophycidae</taxon>
        <taxon>Stephanodiscales</taxon>
        <taxon>Stephanodiscaceae</taxon>
        <taxon>Discostella</taxon>
    </lineage>
</organism>
<evidence type="ECO:0000256" key="1">
    <source>
        <dbReference type="SAM" id="MobiDB-lite"/>
    </source>
</evidence>
<feature type="region of interest" description="Disordered" evidence="1">
    <location>
        <begin position="1"/>
        <end position="45"/>
    </location>
</feature>